<dbReference type="PANTHER" id="PTHR38445">
    <property type="entry name" value="HTH-TYPE TRANSCRIPTIONAL REPRESSOR YTRA"/>
    <property type="match status" value="1"/>
</dbReference>
<keyword evidence="2" id="KW-0238">DNA-binding</keyword>
<dbReference type="RefSeq" id="WP_265991474.1">
    <property type="nucleotide sequence ID" value="NZ_CP110973.1"/>
</dbReference>
<dbReference type="SMART" id="SM00345">
    <property type="entry name" value="HTH_GNTR"/>
    <property type="match status" value="1"/>
</dbReference>
<evidence type="ECO:0000256" key="3">
    <source>
        <dbReference type="ARBA" id="ARBA00023163"/>
    </source>
</evidence>
<dbReference type="PANTHER" id="PTHR38445:SF10">
    <property type="entry name" value="GNTR-FAMILY TRANSCRIPTIONAL REGULATOR"/>
    <property type="match status" value="1"/>
</dbReference>
<dbReference type="Pfam" id="PF00392">
    <property type="entry name" value="GntR"/>
    <property type="match status" value="1"/>
</dbReference>
<sequence>MDFQDKKAIYLQIADYVCEKILLGQWPPGERIPSVRDLGVELEVNPNTVVRTYDFLQQKGIIYNKRGIGYFAADEAVDRIKSYRREVFLETELPQFFRSLYLLDIDLKDIEERYKSFIDKEFDPNQIGS</sequence>
<evidence type="ECO:0000256" key="2">
    <source>
        <dbReference type="ARBA" id="ARBA00023125"/>
    </source>
</evidence>
<feature type="domain" description="HTH gntR-type" evidence="4">
    <location>
        <begin position="7"/>
        <end position="75"/>
    </location>
</feature>
<name>A0ABW3QNI5_9BACT</name>
<accession>A0ABW3QNI5</accession>
<evidence type="ECO:0000313" key="5">
    <source>
        <dbReference type="EMBL" id="MFD1143495.1"/>
    </source>
</evidence>
<dbReference type="Gene3D" id="1.10.10.10">
    <property type="entry name" value="Winged helix-like DNA-binding domain superfamily/Winged helix DNA-binding domain"/>
    <property type="match status" value="1"/>
</dbReference>
<evidence type="ECO:0000259" key="4">
    <source>
        <dbReference type="PROSITE" id="PS50949"/>
    </source>
</evidence>
<keyword evidence="3" id="KW-0804">Transcription</keyword>
<dbReference type="Gene3D" id="1.10.287.100">
    <property type="match status" value="1"/>
</dbReference>
<dbReference type="InterPro" id="IPR036390">
    <property type="entry name" value="WH_DNA-bd_sf"/>
</dbReference>
<reference evidence="6" key="1">
    <citation type="journal article" date="2019" name="Int. J. Syst. Evol. Microbiol.">
        <title>The Global Catalogue of Microorganisms (GCM) 10K type strain sequencing project: providing services to taxonomists for standard genome sequencing and annotation.</title>
        <authorList>
            <consortium name="The Broad Institute Genomics Platform"/>
            <consortium name="The Broad Institute Genome Sequencing Center for Infectious Disease"/>
            <person name="Wu L."/>
            <person name="Ma J."/>
        </authorList>
    </citation>
    <scope>NUCLEOTIDE SEQUENCE [LARGE SCALE GENOMIC DNA]</scope>
    <source>
        <strain evidence="6">CCUG 55608</strain>
    </source>
</reference>
<comment type="caution">
    <text evidence="5">The sequence shown here is derived from an EMBL/GenBank/DDBJ whole genome shotgun (WGS) entry which is preliminary data.</text>
</comment>
<keyword evidence="1" id="KW-0805">Transcription regulation</keyword>
<dbReference type="EMBL" id="JBHTLP010000011">
    <property type="protein sequence ID" value="MFD1143495.1"/>
    <property type="molecule type" value="Genomic_DNA"/>
</dbReference>
<proteinExistence type="predicted"/>
<dbReference type="PROSITE" id="PS50949">
    <property type="entry name" value="HTH_GNTR"/>
    <property type="match status" value="1"/>
</dbReference>
<organism evidence="5 6">
    <name type="scientific">Larkinella insperata</name>
    <dbReference type="NCBI Taxonomy" id="332158"/>
    <lineage>
        <taxon>Bacteria</taxon>
        <taxon>Pseudomonadati</taxon>
        <taxon>Bacteroidota</taxon>
        <taxon>Cytophagia</taxon>
        <taxon>Cytophagales</taxon>
        <taxon>Spirosomataceae</taxon>
        <taxon>Larkinella</taxon>
    </lineage>
</organism>
<dbReference type="InterPro" id="IPR000524">
    <property type="entry name" value="Tscrpt_reg_HTH_GntR"/>
</dbReference>
<dbReference type="Proteomes" id="UP001597116">
    <property type="component" value="Unassembled WGS sequence"/>
</dbReference>
<dbReference type="InterPro" id="IPR036388">
    <property type="entry name" value="WH-like_DNA-bd_sf"/>
</dbReference>
<dbReference type="SUPFAM" id="SSF46785">
    <property type="entry name" value="Winged helix' DNA-binding domain"/>
    <property type="match status" value="1"/>
</dbReference>
<evidence type="ECO:0000313" key="6">
    <source>
        <dbReference type="Proteomes" id="UP001597116"/>
    </source>
</evidence>
<dbReference type="CDD" id="cd07377">
    <property type="entry name" value="WHTH_GntR"/>
    <property type="match status" value="1"/>
</dbReference>
<gene>
    <name evidence="5" type="ORF">ACFQ4C_20380</name>
</gene>
<keyword evidence="6" id="KW-1185">Reference proteome</keyword>
<evidence type="ECO:0000256" key="1">
    <source>
        <dbReference type="ARBA" id="ARBA00023015"/>
    </source>
</evidence>
<protein>
    <submittedName>
        <fullName evidence="5">GntR family transcriptional regulator</fullName>
    </submittedName>
</protein>